<evidence type="ECO:0000256" key="1">
    <source>
        <dbReference type="SAM" id="SignalP"/>
    </source>
</evidence>
<dbReference type="Pfam" id="PF00197">
    <property type="entry name" value="Kunitz_legume"/>
    <property type="match status" value="1"/>
</dbReference>
<dbReference type="GO" id="GO:0004866">
    <property type="term" value="F:endopeptidase inhibitor activity"/>
    <property type="evidence" value="ECO:0007669"/>
    <property type="project" value="InterPro"/>
</dbReference>
<dbReference type="EMBL" id="GEVM01007699">
    <property type="protein sequence ID" value="JAU98239.1"/>
    <property type="molecule type" value="Transcribed_RNA"/>
</dbReference>
<reference evidence="2" key="1">
    <citation type="submission" date="2016-07" db="EMBL/GenBank/DDBJ databases">
        <title>De novo transcriptome assembly of four accessions of the metal hyperaccumulator plant Noccaea caerulescens.</title>
        <authorList>
            <person name="Blande D."/>
            <person name="Halimaa P."/>
            <person name="Tervahauta A.I."/>
            <person name="Aarts M.G."/>
            <person name="Karenlampi S.O."/>
        </authorList>
    </citation>
    <scope>NUCLEOTIDE SEQUENCE</scope>
</reference>
<dbReference type="Gene3D" id="2.80.10.50">
    <property type="match status" value="1"/>
</dbReference>
<dbReference type="PRINTS" id="PR00291">
    <property type="entry name" value="KUNITZINHBTR"/>
</dbReference>
<organism evidence="2">
    <name type="scientific">Noccaea caerulescens</name>
    <name type="common">Alpine penny-cress</name>
    <name type="synonym">Thlaspi caerulescens</name>
    <dbReference type="NCBI Taxonomy" id="107243"/>
    <lineage>
        <taxon>Eukaryota</taxon>
        <taxon>Viridiplantae</taxon>
        <taxon>Streptophyta</taxon>
        <taxon>Embryophyta</taxon>
        <taxon>Tracheophyta</taxon>
        <taxon>Spermatophyta</taxon>
        <taxon>Magnoliopsida</taxon>
        <taxon>eudicotyledons</taxon>
        <taxon>Gunneridae</taxon>
        <taxon>Pentapetalae</taxon>
        <taxon>rosids</taxon>
        <taxon>malvids</taxon>
        <taxon>Brassicales</taxon>
        <taxon>Brassicaceae</taxon>
        <taxon>Coluteocarpeae</taxon>
        <taxon>Noccaea</taxon>
    </lineage>
</organism>
<proteinExistence type="predicted"/>
<protein>
    <submittedName>
        <fullName evidence="2">Miraculin</fullName>
    </submittedName>
</protein>
<feature type="signal peptide" evidence="1">
    <location>
        <begin position="1"/>
        <end position="20"/>
    </location>
</feature>
<dbReference type="InterPro" id="IPR002160">
    <property type="entry name" value="Prot_inh_Kunz-lg"/>
</dbReference>
<dbReference type="PROSITE" id="PS00283">
    <property type="entry name" value="SOYBEAN_KUNITZ"/>
    <property type="match status" value="1"/>
</dbReference>
<dbReference type="InterPro" id="IPR011065">
    <property type="entry name" value="Kunitz_inhibitor_STI-like_sf"/>
</dbReference>
<dbReference type="PANTHER" id="PTHR33107:SF5">
    <property type="entry name" value="KUNITZ TRYPSIN INHIBITOR 5"/>
    <property type="match status" value="1"/>
</dbReference>
<gene>
    <name evidence="2" type="ORF">MP_TR5304_c0_g1_i1_g.14719</name>
</gene>
<evidence type="ECO:0000313" key="2">
    <source>
        <dbReference type="EMBL" id="JAU98239.1"/>
    </source>
</evidence>
<dbReference type="SUPFAM" id="SSF50386">
    <property type="entry name" value="STI-like"/>
    <property type="match status" value="1"/>
</dbReference>
<dbReference type="AlphaFoldDB" id="A0A1J3K0F5"/>
<name>A0A1J3K0F5_NOCCA</name>
<feature type="chain" id="PRO_5009624359" evidence="1">
    <location>
        <begin position="21"/>
        <end position="194"/>
    </location>
</feature>
<sequence length="194" mass="21387">MSSLLYIFLLFAAFISHSGAATEPAVEAVKDIYGKPLLAGISYYVLPVVRGGGGLTVILSENTTCPRTVVQDQSEASHGIPVEFSPSVKSRTIPVSTDLNFQFSTFTIWNLDNVDETTNQWFVSTCGEGGNPGRETVSNWFKIDKFEGNYKIRFCPSVCDVCRVMCRDIGVFVKDGKRRLALSDVPLKVKFKKA</sequence>
<accession>A0A1J3K0F5</accession>
<dbReference type="SMART" id="SM00452">
    <property type="entry name" value="STI"/>
    <property type="match status" value="1"/>
</dbReference>
<keyword evidence="1" id="KW-0732">Signal</keyword>
<dbReference type="PANTHER" id="PTHR33107">
    <property type="entry name" value="KUNITZ TRYPSIN INHIBITOR 2"/>
    <property type="match status" value="1"/>
</dbReference>
<dbReference type="CDD" id="cd23375">
    <property type="entry name" value="beta-trefoil_STI_VvMLP-like"/>
    <property type="match status" value="1"/>
</dbReference>